<gene>
    <name evidence="2" type="ORF">OSB04_009525</name>
</gene>
<evidence type="ECO:0000259" key="1">
    <source>
        <dbReference type="Pfam" id="PF13966"/>
    </source>
</evidence>
<proteinExistence type="predicted"/>
<accession>A0AA38TJ09</accession>
<name>A0AA38TJ09_9ASTR</name>
<evidence type="ECO:0000313" key="2">
    <source>
        <dbReference type="EMBL" id="KAJ9554911.1"/>
    </source>
</evidence>
<dbReference type="InterPro" id="IPR026960">
    <property type="entry name" value="RVT-Znf"/>
</dbReference>
<sequence length="212" mass="24896">MDPGYLGNFVSGRVRDKKGYFSVKHLTRLLMESHSSREDAEDGVFWSNLVPKKINIFIWRLLNRALPTRLTLSKRGIVFHSLDCIRCEQEVESPDHCFFSCSSSNILWKKIWAWWDIKSPCISSVSALKRLIQHLGSQHHWGHIFLAVCFVTLWSIWNWRNSILFAEGEDIIKRKLEDHFAKVQTFSKLWISSRSHKVQVNWSNWVSSPRKP</sequence>
<dbReference type="EMBL" id="JARYMX010000003">
    <property type="protein sequence ID" value="KAJ9554911.1"/>
    <property type="molecule type" value="Genomic_DNA"/>
</dbReference>
<feature type="domain" description="Reverse transcriptase zinc-binding" evidence="1">
    <location>
        <begin position="21"/>
        <end position="108"/>
    </location>
</feature>
<evidence type="ECO:0000313" key="3">
    <source>
        <dbReference type="Proteomes" id="UP001172457"/>
    </source>
</evidence>
<organism evidence="2 3">
    <name type="scientific">Centaurea solstitialis</name>
    <name type="common">yellow star-thistle</name>
    <dbReference type="NCBI Taxonomy" id="347529"/>
    <lineage>
        <taxon>Eukaryota</taxon>
        <taxon>Viridiplantae</taxon>
        <taxon>Streptophyta</taxon>
        <taxon>Embryophyta</taxon>
        <taxon>Tracheophyta</taxon>
        <taxon>Spermatophyta</taxon>
        <taxon>Magnoliopsida</taxon>
        <taxon>eudicotyledons</taxon>
        <taxon>Gunneridae</taxon>
        <taxon>Pentapetalae</taxon>
        <taxon>asterids</taxon>
        <taxon>campanulids</taxon>
        <taxon>Asterales</taxon>
        <taxon>Asteraceae</taxon>
        <taxon>Carduoideae</taxon>
        <taxon>Cardueae</taxon>
        <taxon>Centaureinae</taxon>
        <taxon>Centaurea</taxon>
    </lineage>
</organism>
<dbReference type="AlphaFoldDB" id="A0AA38TJ09"/>
<dbReference type="Pfam" id="PF13966">
    <property type="entry name" value="zf-RVT"/>
    <property type="match status" value="1"/>
</dbReference>
<dbReference type="Proteomes" id="UP001172457">
    <property type="component" value="Chromosome 3"/>
</dbReference>
<reference evidence="2" key="1">
    <citation type="submission" date="2023-03" db="EMBL/GenBank/DDBJ databases">
        <title>Chromosome-scale reference genome and RAD-based genetic map of yellow starthistle (Centaurea solstitialis) reveal putative structural variation and QTLs associated with invader traits.</title>
        <authorList>
            <person name="Reatini B."/>
            <person name="Cang F.A."/>
            <person name="Jiang Q."/>
            <person name="Mckibben M.T.W."/>
            <person name="Barker M.S."/>
            <person name="Rieseberg L.H."/>
            <person name="Dlugosch K.M."/>
        </authorList>
    </citation>
    <scope>NUCLEOTIDE SEQUENCE</scope>
    <source>
        <strain evidence="2">CAN-66</strain>
        <tissue evidence="2">Leaf</tissue>
    </source>
</reference>
<comment type="caution">
    <text evidence="2">The sequence shown here is derived from an EMBL/GenBank/DDBJ whole genome shotgun (WGS) entry which is preliminary data.</text>
</comment>
<protein>
    <recommendedName>
        <fullName evidence="1">Reverse transcriptase zinc-binding domain-containing protein</fullName>
    </recommendedName>
</protein>
<keyword evidence="3" id="KW-1185">Reference proteome</keyword>